<evidence type="ECO:0000256" key="1">
    <source>
        <dbReference type="ARBA" id="ARBA00006534"/>
    </source>
</evidence>
<dbReference type="Gene3D" id="3.40.50.880">
    <property type="match status" value="1"/>
</dbReference>
<evidence type="ECO:0000256" key="4">
    <source>
        <dbReference type="ARBA" id="ARBA00022825"/>
    </source>
</evidence>
<name>A0A2M7X3M9_UNCKA</name>
<dbReference type="Proteomes" id="UP000230683">
    <property type="component" value="Unassembled WGS sequence"/>
</dbReference>
<keyword evidence="3" id="KW-0378">Hydrolase</keyword>
<dbReference type="InterPro" id="IPR029062">
    <property type="entry name" value="Class_I_gatase-like"/>
</dbReference>
<dbReference type="GO" id="GO:0006508">
    <property type="term" value="P:proteolysis"/>
    <property type="evidence" value="ECO:0007669"/>
    <property type="project" value="UniProtKB-KW"/>
</dbReference>
<organism evidence="5 6">
    <name type="scientific">candidate division WWE3 bacterium CG_4_9_14_3_um_filter_34_6</name>
    <dbReference type="NCBI Taxonomy" id="1975079"/>
    <lineage>
        <taxon>Bacteria</taxon>
        <taxon>Katanobacteria</taxon>
    </lineage>
</organism>
<comment type="similarity">
    <text evidence="1">Belongs to the peptidase S51 family.</text>
</comment>
<evidence type="ECO:0000313" key="5">
    <source>
        <dbReference type="EMBL" id="PJA40772.1"/>
    </source>
</evidence>
<comment type="caution">
    <text evidence="5">The sequence shown here is derived from an EMBL/GenBank/DDBJ whole genome shotgun (WGS) entry which is preliminary data.</text>
</comment>
<gene>
    <name evidence="5" type="ORF">CO178_01535</name>
</gene>
<accession>A0A2M7X3M9</accession>
<keyword evidence="2" id="KW-0645">Protease</keyword>
<dbReference type="SUPFAM" id="SSF52317">
    <property type="entry name" value="Class I glutamine amidotransferase-like"/>
    <property type="match status" value="1"/>
</dbReference>
<dbReference type="GO" id="GO:0008236">
    <property type="term" value="F:serine-type peptidase activity"/>
    <property type="evidence" value="ECO:0007669"/>
    <property type="project" value="UniProtKB-KW"/>
</dbReference>
<evidence type="ECO:0000256" key="3">
    <source>
        <dbReference type="ARBA" id="ARBA00022801"/>
    </source>
</evidence>
<keyword evidence="4" id="KW-0720">Serine protease</keyword>
<dbReference type="AlphaFoldDB" id="A0A2M7X3M9"/>
<protein>
    <recommendedName>
        <fullName evidence="7">Peptidase</fullName>
    </recommendedName>
</protein>
<dbReference type="EMBL" id="PFWY01000072">
    <property type="protein sequence ID" value="PJA40772.1"/>
    <property type="molecule type" value="Genomic_DNA"/>
</dbReference>
<dbReference type="InterPro" id="IPR005320">
    <property type="entry name" value="Peptidase_S51"/>
</dbReference>
<evidence type="ECO:0000313" key="6">
    <source>
        <dbReference type="Proteomes" id="UP000230683"/>
    </source>
</evidence>
<reference evidence="6" key="1">
    <citation type="submission" date="2017-09" db="EMBL/GenBank/DDBJ databases">
        <title>Depth-based differentiation of microbial function through sediment-hosted aquifers and enrichment of novel symbionts in the deep terrestrial subsurface.</title>
        <authorList>
            <person name="Probst A.J."/>
            <person name="Ladd B."/>
            <person name="Jarett J.K."/>
            <person name="Geller-Mcgrath D.E."/>
            <person name="Sieber C.M.K."/>
            <person name="Emerson J.B."/>
            <person name="Anantharaman K."/>
            <person name="Thomas B.C."/>
            <person name="Malmstrom R."/>
            <person name="Stieglmeier M."/>
            <person name="Klingl A."/>
            <person name="Woyke T."/>
            <person name="Ryan C.M."/>
            <person name="Banfield J.F."/>
        </authorList>
    </citation>
    <scope>NUCLEOTIDE SEQUENCE [LARGE SCALE GENOMIC DNA]</scope>
</reference>
<sequence length="189" mass="21282">MYNIVMTKYILHGGNAQKPCAENDIFFGEILKSYTSNPKILLVHFAGKPEKAIINKERDTNQFNRIKENKDLKFEIANEISFVKQIKKNDIIYLGGGTTVKILESLRKFHGLKKLFEGKVVAGESAGANALSTYCYSKSGGGIIQSLGILPVNVVPHYEKSLNKVFDSLNDSNLEKVFLPEYKFRIFEV</sequence>
<dbReference type="Pfam" id="PF03575">
    <property type="entry name" value="Peptidase_S51"/>
    <property type="match status" value="1"/>
</dbReference>
<evidence type="ECO:0000256" key="2">
    <source>
        <dbReference type="ARBA" id="ARBA00022670"/>
    </source>
</evidence>
<proteinExistence type="inferred from homology"/>
<evidence type="ECO:0008006" key="7">
    <source>
        <dbReference type="Google" id="ProtNLM"/>
    </source>
</evidence>